<dbReference type="SUPFAM" id="SSF88723">
    <property type="entry name" value="PIN domain-like"/>
    <property type="match status" value="1"/>
</dbReference>
<dbReference type="RefSeq" id="WP_073069634.1">
    <property type="nucleotide sequence ID" value="NZ_MPPI01000003.1"/>
</dbReference>
<dbReference type="EMBL" id="PVWG01000018">
    <property type="protein sequence ID" value="PSB18320.1"/>
    <property type="molecule type" value="Genomic_DNA"/>
</dbReference>
<name>A0A2T1DCT7_9CYAN</name>
<dbReference type="AlphaFoldDB" id="A0A2T1DCT7"/>
<dbReference type="Gene3D" id="3.40.50.1010">
    <property type="entry name" value="5'-nuclease"/>
    <property type="match status" value="1"/>
</dbReference>
<evidence type="ECO:0000313" key="2">
    <source>
        <dbReference type="Proteomes" id="UP000238634"/>
    </source>
</evidence>
<dbReference type="Proteomes" id="UP000238634">
    <property type="component" value="Unassembled WGS sequence"/>
</dbReference>
<proteinExistence type="predicted"/>
<dbReference type="STRING" id="1920490.GCA_001895925_02940"/>
<comment type="caution">
    <text evidence="1">The sequence shown here is derived from an EMBL/GenBank/DDBJ whole genome shotgun (WGS) entry which is preliminary data.</text>
</comment>
<gene>
    <name evidence="1" type="ORF">C7B65_15585</name>
</gene>
<dbReference type="InterPro" id="IPR029060">
    <property type="entry name" value="PIN-like_dom_sf"/>
</dbReference>
<accession>A0A2T1DCT7</accession>
<protein>
    <submittedName>
        <fullName evidence="1">Type II toxin-antitoxin system VapC family toxin</fullName>
    </submittedName>
</protein>
<dbReference type="OrthoDB" id="461349at2"/>
<reference evidence="1 2" key="1">
    <citation type="submission" date="2018-02" db="EMBL/GenBank/DDBJ databases">
        <authorList>
            <person name="Cohen D.B."/>
            <person name="Kent A.D."/>
        </authorList>
    </citation>
    <scope>NUCLEOTIDE SEQUENCE [LARGE SCALE GENOMIC DNA]</scope>
    <source>
        <strain evidence="1 2">ULC007</strain>
    </source>
</reference>
<organism evidence="1 2">
    <name type="scientific">Phormidesmis priestleyi ULC007</name>
    <dbReference type="NCBI Taxonomy" id="1920490"/>
    <lineage>
        <taxon>Bacteria</taxon>
        <taxon>Bacillati</taxon>
        <taxon>Cyanobacteriota</taxon>
        <taxon>Cyanophyceae</taxon>
        <taxon>Leptolyngbyales</taxon>
        <taxon>Leptolyngbyaceae</taxon>
        <taxon>Phormidesmis</taxon>
    </lineage>
</organism>
<sequence>MKQIVLDARALIALFYENDRYHAEAELGFRQLFQQKTILWMPLPILFEVYKWLLNHQRYEIACDALTLMLDVLQPVFLAQSDVLTLQRMIQSLPGWSGSLEDASVVIHTAQRRRCPVWTMNYRDFGTIQDLQFWTPEQK</sequence>
<keyword evidence="2" id="KW-1185">Reference proteome</keyword>
<reference evidence="1 2" key="2">
    <citation type="submission" date="2018-03" db="EMBL/GenBank/DDBJ databases">
        <title>The ancient ancestry and fast evolution of plastids.</title>
        <authorList>
            <person name="Moore K.R."/>
            <person name="Magnabosco C."/>
            <person name="Momper L."/>
            <person name="Gold D.A."/>
            <person name="Bosak T."/>
            <person name="Fournier G.P."/>
        </authorList>
    </citation>
    <scope>NUCLEOTIDE SEQUENCE [LARGE SCALE GENOMIC DNA]</scope>
    <source>
        <strain evidence="1 2">ULC007</strain>
    </source>
</reference>
<evidence type="ECO:0000313" key="1">
    <source>
        <dbReference type="EMBL" id="PSB18320.1"/>
    </source>
</evidence>